<dbReference type="PANTHER" id="PTHR11451">
    <property type="entry name" value="THREONINE-TRNA LIGASE"/>
    <property type="match status" value="1"/>
</dbReference>
<evidence type="ECO:0000256" key="2">
    <source>
        <dbReference type="ARBA" id="ARBA00013163"/>
    </source>
</evidence>
<accession>A0A554LW44</accession>
<dbReference type="Proteomes" id="UP000318711">
    <property type="component" value="Unassembled WGS sequence"/>
</dbReference>
<comment type="catalytic activity">
    <reaction evidence="10">
        <text>tRNA(Thr) + L-threonine + ATP = L-threonyl-tRNA(Thr) + AMP + diphosphate + H(+)</text>
        <dbReference type="Rhea" id="RHEA:24624"/>
        <dbReference type="Rhea" id="RHEA-COMP:9670"/>
        <dbReference type="Rhea" id="RHEA-COMP:9704"/>
        <dbReference type="ChEBI" id="CHEBI:15378"/>
        <dbReference type="ChEBI" id="CHEBI:30616"/>
        <dbReference type="ChEBI" id="CHEBI:33019"/>
        <dbReference type="ChEBI" id="CHEBI:57926"/>
        <dbReference type="ChEBI" id="CHEBI:78442"/>
        <dbReference type="ChEBI" id="CHEBI:78534"/>
        <dbReference type="ChEBI" id="CHEBI:456215"/>
        <dbReference type="EC" id="6.1.1.3"/>
    </reaction>
</comment>
<dbReference type="Gene3D" id="3.30.930.10">
    <property type="entry name" value="Bira Bifunctional Protein, Domain 2"/>
    <property type="match status" value="1"/>
</dbReference>
<reference evidence="12 13" key="1">
    <citation type="submission" date="2017-07" db="EMBL/GenBank/DDBJ databases">
        <title>Mechanisms for carbon and nitrogen cycling indicate functional differentiation within the Candidate Phyla Radiation.</title>
        <authorList>
            <person name="Danczak R.E."/>
            <person name="Johnston M.D."/>
            <person name="Kenah C."/>
            <person name="Slattery M."/>
            <person name="Wrighton K.C."/>
            <person name="Wilkins M.J."/>
        </authorList>
    </citation>
    <scope>NUCLEOTIDE SEQUENCE [LARGE SCALE GENOMIC DNA]</scope>
    <source>
        <strain evidence="12">Licking1014_2</strain>
    </source>
</reference>
<sequence length="191" mass="22062">MNCPGSIIIFNEIPRSYKELPLRFSEVGTVFRYEQPGEVNGLLRARALTIDDAHIYCREEQLESELIKLIDFIHQVYCEYGFPEIRVELSTRPVKSIGTDKQWQQAESGLRKALVSQKLPYTENKGGGAFYGPKIDFHIKDVLKRSWQMGTIQLDFATAERLAATYRNEKEKRENPIIIHRAILGSIERFI</sequence>
<dbReference type="PRINTS" id="PR01047">
    <property type="entry name" value="TRNASYNTHTHR"/>
</dbReference>
<feature type="domain" description="Aminoacyl-transfer RNA synthetases class-II family profile" evidence="11">
    <location>
        <begin position="18"/>
        <end position="191"/>
    </location>
</feature>
<dbReference type="EC" id="6.1.1.3" evidence="2"/>
<keyword evidence="6" id="KW-0862">Zinc</keyword>
<dbReference type="GO" id="GO:0006435">
    <property type="term" value="P:threonyl-tRNA aminoacylation"/>
    <property type="evidence" value="ECO:0007669"/>
    <property type="project" value="InterPro"/>
</dbReference>
<dbReference type="Pfam" id="PF00587">
    <property type="entry name" value="tRNA-synt_2b"/>
    <property type="match status" value="1"/>
</dbReference>
<evidence type="ECO:0000256" key="6">
    <source>
        <dbReference type="ARBA" id="ARBA00022833"/>
    </source>
</evidence>
<keyword evidence="7" id="KW-0067">ATP-binding</keyword>
<evidence type="ECO:0000313" key="12">
    <source>
        <dbReference type="EMBL" id="TSC97085.1"/>
    </source>
</evidence>
<dbReference type="InterPro" id="IPR045864">
    <property type="entry name" value="aa-tRNA-synth_II/BPL/LPL"/>
</dbReference>
<keyword evidence="8" id="KW-0648">Protein biosynthesis</keyword>
<dbReference type="InterPro" id="IPR002314">
    <property type="entry name" value="aa-tRNA-synt_IIb"/>
</dbReference>
<evidence type="ECO:0000256" key="7">
    <source>
        <dbReference type="ARBA" id="ARBA00022840"/>
    </source>
</evidence>
<evidence type="ECO:0000256" key="10">
    <source>
        <dbReference type="ARBA" id="ARBA00049515"/>
    </source>
</evidence>
<gene>
    <name evidence="12" type="ORF">CEN88_185</name>
</gene>
<comment type="similarity">
    <text evidence="1">Belongs to the class-II aminoacyl-tRNA synthetase family.</text>
</comment>
<dbReference type="GO" id="GO:0005737">
    <property type="term" value="C:cytoplasm"/>
    <property type="evidence" value="ECO:0007669"/>
    <property type="project" value="InterPro"/>
</dbReference>
<protein>
    <recommendedName>
        <fullName evidence="2">threonine--tRNA ligase</fullName>
        <ecNumber evidence="2">6.1.1.3</ecNumber>
    </recommendedName>
</protein>
<dbReference type="AlphaFoldDB" id="A0A554LW44"/>
<dbReference type="PANTHER" id="PTHR11451:SF44">
    <property type="entry name" value="THREONINE--TRNA LIGASE, CHLOROPLASTIC_MITOCHONDRIAL 2"/>
    <property type="match status" value="1"/>
</dbReference>
<dbReference type="GO" id="GO:0005524">
    <property type="term" value="F:ATP binding"/>
    <property type="evidence" value="ECO:0007669"/>
    <property type="project" value="UniProtKB-KW"/>
</dbReference>
<dbReference type="InterPro" id="IPR006195">
    <property type="entry name" value="aa-tRNA-synth_II"/>
</dbReference>
<dbReference type="GO" id="GO:0046872">
    <property type="term" value="F:metal ion binding"/>
    <property type="evidence" value="ECO:0007669"/>
    <property type="project" value="UniProtKB-KW"/>
</dbReference>
<evidence type="ECO:0000256" key="9">
    <source>
        <dbReference type="ARBA" id="ARBA00023146"/>
    </source>
</evidence>
<evidence type="ECO:0000256" key="4">
    <source>
        <dbReference type="ARBA" id="ARBA00022723"/>
    </source>
</evidence>
<comment type="caution">
    <text evidence="12">The sequence shown here is derived from an EMBL/GenBank/DDBJ whole genome shotgun (WGS) entry which is preliminary data.</text>
</comment>
<evidence type="ECO:0000256" key="1">
    <source>
        <dbReference type="ARBA" id="ARBA00008226"/>
    </source>
</evidence>
<dbReference type="EMBL" id="VMGL01000016">
    <property type="protein sequence ID" value="TSC97085.1"/>
    <property type="molecule type" value="Genomic_DNA"/>
</dbReference>
<keyword evidence="4" id="KW-0479">Metal-binding</keyword>
<name>A0A554LW44_9BACT</name>
<dbReference type="PROSITE" id="PS50862">
    <property type="entry name" value="AA_TRNA_LIGASE_II"/>
    <property type="match status" value="1"/>
</dbReference>
<dbReference type="FunFam" id="3.30.930.10:FF:000002">
    <property type="entry name" value="Threonine--tRNA ligase"/>
    <property type="match status" value="1"/>
</dbReference>
<keyword evidence="3" id="KW-0436">Ligase</keyword>
<evidence type="ECO:0000313" key="13">
    <source>
        <dbReference type="Proteomes" id="UP000318711"/>
    </source>
</evidence>
<dbReference type="GO" id="GO:0004829">
    <property type="term" value="F:threonine-tRNA ligase activity"/>
    <property type="evidence" value="ECO:0007669"/>
    <property type="project" value="UniProtKB-EC"/>
</dbReference>
<evidence type="ECO:0000256" key="5">
    <source>
        <dbReference type="ARBA" id="ARBA00022741"/>
    </source>
</evidence>
<keyword evidence="9 12" id="KW-0030">Aminoacyl-tRNA synthetase</keyword>
<evidence type="ECO:0000256" key="3">
    <source>
        <dbReference type="ARBA" id="ARBA00022598"/>
    </source>
</evidence>
<organism evidence="12 13">
    <name type="scientific">Candidatus Berkelbacteria bacterium Licking1014_2</name>
    <dbReference type="NCBI Taxonomy" id="2017146"/>
    <lineage>
        <taxon>Bacteria</taxon>
        <taxon>Candidatus Berkelbacteria</taxon>
    </lineage>
</organism>
<dbReference type="SUPFAM" id="SSF55681">
    <property type="entry name" value="Class II aaRS and biotin synthetases"/>
    <property type="match status" value="1"/>
</dbReference>
<keyword evidence="5" id="KW-0547">Nucleotide-binding</keyword>
<proteinExistence type="inferred from homology"/>
<dbReference type="InterPro" id="IPR002320">
    <property type="entry name" value="Thr-tRNA-ligase_IIa"/>
</dbReference>
<evidence type="ECO:0000256" key="8">
    <source>
        <dbReference type="ARBA" id="ARBA00022917"/>
    </source>
</evidence>
<feature type="non-terminal residue" evidence="12">
    <location>
        <position position="191"/>
    </location>
</feature>
<evidence type="ECO:0000259" key="11">
    <source>
        <dbReference type="PROSITE" id="PS50862"/>
    </source>
</evidence>